<comment type="caution">
    <text evidence="1">The sequence shown here is derived from an EMBL/GenBank/DDBJ whole genome shotgun (WGS) entry which is preliminary data.</text>
</comment>
<sequence>MVQSYLEPFILLSACTNKRGDIFVTIGKFRVVSLAALPPTRFQSRYLLSVGREMSESEFVSDFFREKRHRTHELYEE</sequence>
<proteinExistence type="predicted"/>
<reference evidence="1 2" key="1">
    <citation type="journal article" date="2017" name="Gigascience">
        <title>Genome sequence of the small brown planthopper, Laodelphax striatellus.</title>
        <authorList>
            <person name="Zhu J."/>
            <person name="Jiang F."/>
            <person name="Wang X."/>
            <person name="Yang P."/>
            <person name="Bao Y."/>
            <person name="Zhao W."/>
            <person name="Wang W."/>
            <person name="Lu H."/>
            <person name="Wang Q."/>
            <person name="Cui N."/>
            <person name="Li J."/>
            <person name="Chen X."/>
            <person name="Luo L."/>
            <person name="Yu J."/>
            <person name="Kang L."/>
            <person name="Cui F."/>
        </authorList>
    </citation>
    <scope>NUCLEOTIDE SEQUENCE [LARGE SCALE GENOMIC DNA]</scope>
    <source>
        <strain evidence="1">Lst14</strain>
    </source>
</reference>
<organism evidence="1 2">
    <name type="scientific">Laodelphax striatellus</name>
    <name type="common">Small brown planthopper</name>
    <name type="synonym">Delphax striatella</name>
    <dbReference type="NCBI Taxonomy" id="195883"/>
    <lineage>
        <taxon>Eukaryota</taxon>
        <taxon>Metazoa</taxon>
        <taxon>Ecdysozoa</taxon>
        <taxon>Arthropoda</taxon>
        <taxon>Hexapoda</taxon>
        <taxon>Insecta</taxon>
        <taxon>Pterygota</taxon>
        <taxon>Neoptera</taxon>
        <taxon>Paraneoptera</taxon>
        <taxon>Hemiptera</taxon>
        <taxon>Auchenorrhyncha</taxon>
        <taxon>Fulgoroidea</taxon>
        <taxon>Delphacidae</taxon>
        <taxon>Criomorphinae</taxon>
        <taxon>Laodelphax</taxon>
    </lineage>
</organism>
<dbReference type="AlphaFoldDB" id="A0A482WID3"/>
<dbReference type="Proteomes" id="UP000291343">
    <property type="component" value="Unassembled WGS sequence"/>
</dbReference>
<keyword evidence="2" id="KW-1185">Reference proteome</keyword>
<name>A0A482WID3_LAOST</name>
<evidence type="ECO:0000313" key="2">
    <source>
        <dbReference type="Proteomes" id="UP000291343"/>
    </source>
</evidence>
<accession>A0A482WID3</accession>
<gene>
    <name evidence="1" type="ORF">LSTR_LSTR006250</name>
</gene>
<protein>
    <submittedName>
        <fullName evidence="1">Uncharacterized protein</fullName>
    </submittedName>
</protein>
<evidence type="ECO:0000313" key="1">
    <source>
        <dbReference type="EMBL" id="RZF32996.1"/>
    </source>
</evidence>
<dbReference type="EMBL" id="QKKF02035384">
    <property type="protein sequence ID" value="RZF32996.1"/>
    <property type="molecule type" value="Genomic_DNA"/>
</dbReference>
<dbReference type="InParanoid" id="A0A482WID3"/>